<comment type="subunit">
    <text evidence="4">Component of the eukaryotic translation initiation factor 3 (eIF-3) complex.</text>
</comment>
<dbReference type="InterPro" id="IPR037518">
    <property type="entry name" value="MPN"/>
</dbReference>
<dbReference type="GO" id="GO:0033290">
    <property type="term" value="C:eukaryotic 48S preinitiation complex"/>
    <property type="evidence" value="ECO:0007669"/>
    <property type="project" value="UniProtKB-UniRule"/>
</dbReference>
<evidence type="ECO:0000256" key="3">
    <source>
        <dbReference type="ARBA" id="ARBA00022917"/>
    </source>
</evidence>
<evidence type="ECO:0000313" key="7">
    <source>
        <dbReference type="EMBL" id="KAA8567373.1"/>
    </source>
</evidence>
<dbReference type="AlphaFoldDB" id="A0A5M9JGC9"/>
<keyword evidence="3 4" id="KW-0648">Protein biosynthesis</keyword>
<evidence type="ECO:0000256" key="2">
    <source>
        <dbReference type="ARBA" id="ARBA00022540"/>
    </source>
</evidence>
<dbReference type="VEuPathDB" id="FungiDB:MFRU_007g03900"/>
<feature type="region of interest" description="Disordered" evidence="5">
    <location>
        <begin position="25"/>
        <end position="46"/>
    </location>
</feature>
<dbReference type="GO" id="GO:0016282">
    <property type="term" value="C:eukaryotic 43S preinitiation complex"/>
    <property type="evidence" value="ECO:0007669"/>
    <property type="project" value="UniProtKB-UniRule"/>
</dbReference>
<dbReference type="FunFam" id="3.40.140.10:FF:000052">
    <property type="entry name" value="Eukaryotic translation initiation factor 3 subunit H"/>
    <property type="match status" value="1"/>
</dbReference>
<dbReference type="PANTHER" id="PTHR36986">
    <property type="entry name" value="UPF0643 PROTEIN PB2B2.08"/>
    <property type="match status" value="1"/>
</dbReference>
<evidence type="ECO:0000256" key="5">
    <source>
        <dbReference type="SAM" id="MobiDB-lite"/>
    </source>
</evidence>
<accession>A0A5M9JGC9</accession>
<proteinExistence type="inferred from homology"/>
<dbReference type="GO" id="GO:0001732">
    <property type="term" value="P:formation of cytoplasmic translation initiation complex"/>
    <property type="evidence" value="ECO:0007669"/>
    <property type="project" value="UniProtKB-UniRule"/>
</dbReference>
<evidence type="ECO:0000256" key="1">
    <source>
        <dbReference type="ARBA" id="ARBA00022490"/>
    </source>
</evidence>
<dbReference type="Pfam" id="PF01398">
    <property type="entry name" value="JAB"/>
    <property type="match status" value="1"/>
</dbReference>
<dbReference type="EMBL" id="VICG01000011">
    <property type="protein sequence ID" value="KAA8567373.1"/>
    <property type="molecule type" value="Genomic_DNA"/>
</dbReference>
<keyword evidence="8" id="KW-1185">Reference proteome</keyword>
<dbReference type="GO" id="GO:0003743">
    <property type="term" value="F:translation initiation factor activity"/>
    <property type="evidence" value="ECO:0007669"/>
    <property type="project" value="UniProtKB-UniRule"/>
</dbReference>
<dbReference type="SMART" id="SM00232">
    <property type="entry name" value="JAB_MPN"/>
    <property type="match status" value="1"/>
</dbReference>
<dbReference type="HAMAP" id="MF_03007">
    <property type="entry name" value="eIF3h"/>
    <property type="match status" value="1"/>
</dbReference>
<dbReference type="CDD" id="cd08065">
    <property type="entry name" value="MPN_eIF3h"/>
    <property type="match status" value="1"/>
</dbReference>
<comment type="caution">
    <text evidence="7">The sequence shown here is derived from an EMBL/GenBank/DDBJ whole genome shotgun (WGS) entry which is preliminary data.</text>
</comment>
<evidence type="ECO:0000313" key="8">
    <source>
        <dbReference type="Proteomes" id="UP000322873"/>
    </source>
</evidence>
<comment type="function">
    <text evidence="4">Component of the eukaryotic translation initiation factor 3 (eIF-3) complex, which is involved in protein synthesis of a specialized repertoire of mRNAs and, together with other initiation factors, stimulates binding of mRNA and methionyl-tRNAi to the 40S ribosome. The eIF-3 complex specifically targets and initiates translation of a subset of mRNAs involved in cell proliferation.</text>
</comment>
<dbReference type="InterPro" id="IPR027524">
    <property type="entry name" value="eIF3h"/>
</dbReference>
<dbReference type="PROSITE" id="PS50249">
    <property type="entry name" value="MPN"/>
    <property type="match status" value="1"/>
</dbReference>
<sequence>MAVVSSPTLTFQALERHEVSNALESSATLQDPISSSKSGSSSEDRYLVVSPYDEKPHLLDLETLDKPNQLLARALLGLKCLREDYATAPYVETFNILSESWQKLPITRGKKNLFILLSFRSQVPPETVAHYSDLGLLDKAAHAEATESGGFLKYWFGEPDKNGRNLATCVWRSARDAKIGSVGPKHRVAANAARHMYTEWKNHEIEPNFIMADITSKEVPLHSVQVEALVVMKIVKACAATFPTTATGSIVGMDSNGTLQITNSFPFPTADVAASDSHPNDHMAASNIAAAAPRSKANIVYQSEMIKMLKEVNVDANNVGWYTSANMGNFVNTSLIENQFFYQKEPNERTVALVHDVSRSSQGALSLRAFRLSPSFMTAYKEGKFTTENLQKSKLTYKDILVELPIIVHNSHLLTSFLHQLPAELPKEDLDFPASLADLTRNTPPNPLYPNLESLDLSIDPYLERTCDMLLDSIETHYTELNNFQYFQRQLTREQTKVKAWKDKRAAENATRATQKLAPLPEDEWERLFKLPTEPSRLEGMLNARQVEQYSRQVDGFTASITGKMFAVKSNLLPEQS</sequence>
<evidence type="ECO:0000259" key="6">
    <source>
        <dbReference type="PROSITE" id="PS50249"/>
    </source>
</evidence>
<protein>
    <recommendedName>
        <fullName evidence="4">Eukaryotic translation initiation factor 3 subunit H</fullName>
        <shortName evidence="4">eIF3h</shortName>
    </recommendedName>
</protein>
<dbReference type="Pfam" id="PF19445">
    <property type="entry name" value="eIF3h_C"/>
    <property type="match status" value="1"/>
</dbReference>
<dbReference type="Gene3D" id="3.40.140.10">
    <property type="entry name" value="Cytidine Deaminase, domain 2"/>
    <property type="match status" value="1"/>
</dbReference>
<feature type="domain" description="MPN" evidence="6">
    <location>
        <begin position="224"/>
        <end position="376"/>
    </location>
</feature>
<name>A0A5M9JGC9_MONFR</name>
<dbReference type="VEuPathDB" id="FungiDB:MFRU_007g03910"/>
<reference evidence="7 8" key="1">
    <citation type="submission" date="2019-06" db="EMBL/GenBank/DDBJ databases">
        <title>Genome Sequence of the Brown Rot Fungal Pathogen Monilinia fructicola.</title>
        <authorList>
            <person name="De Miccolis Angelini R.M."/>
            <person name="Landi L."/>
            <person name="Abate D."/>
            <person name="Pollastro S."/>
            <person name="Romanazzi G."/>
            <person name="Faretra F."/>
        </authorList>
    </citation>
    <scope>NUCLEOTIDE SEQUENCE [LARGE SCALE GENOMIC DNA]</scope>
    <source>
        <strain evidence="7 8">Mfrc123</strain>
    </source>
</reference>
<dbReference type="InterPro" id="IPR045810">
    <property type="entry name" value="eIF3h_C"/>
</dbReference>
<dbReference type="Proteomes" id="UP000322873">
    <property type="component" value="Unassembled WGS sequence"/>
</dbReference>
<comment type="similarity">
    <text evidence="4">Belongs to the eIF-3 subunit H family.</text>
</comment>
<comment type="subcellular location">
    <subcellularLocation>
        <location evidence="4">Cytoplasm</location>
    </subcellularLocation>
</comment>
<dbReference type="GO" id="GO:0005852">
    <property type="term" value="C:eukaryotic translation initiation factor 3 complex"/>
    <property type="evidence" value="ECO:0007669"/>
    <property type="project" value="UniProtKB-UniRule"/>
</dbReference>
<evidence type="ECO:0000256" key="4">
    <source>
        <dbReference type="HAMAP-Rule" id="MF_03007"/>
    </source>
</evidence>
<dbReference type="PANTHER" id="PTHR36986:SF1">
    <property type="entry name" value="UPF0643 PROTEIN PB2B2.08"/>
    <property type="match status" value="1"/>
</dbReference>
<keyword evidence="1 4" id="KW-0963">Cytoplasm</keyword>
<organism evidence="7 8">
    <name type="scientific">Monilinia fructicola</name>
    <name type="common">Brown rot fungus</name>
    <name type="synonym">Ciboria fructicola</name>
    <dbReference type="NCBI Taxonomy" id="38448"/>
    <lineage>
        <taxon>Eukaryota</taxon>
        <taxon>Fungi</taxon>
        <taxon>Dikarya</taxon>
        <taxon>Ascomycota</taxon>
        <taxon>Pezizomycotina</taxon>
        <taxon>Leotiomycetes</taxon>
        <taxon>Helotiales</taxon>
        <taxon>Sclerotiniaceae</taxon>
        <taxon>Monilinia</taxon>
    </lineage>
</organism>
<gene>
    <name evidence="7" type="ORF">EYC84_010396</name>
</gene>
<dbReference type="InterPro" id="IPR000555">
    <property type="entry name" value="JAMM/MPN+_dom"/>
</dbReference>
<dbReference type="GO" id="GO:0008237">
    <property type="term" value="F:metallopeptidase activity"/>
    <property type="evidence" value="ECO:0007669"/>
    <property type="project" value="InterPro"/>
</dbReference>
<keyword evidence="2 4" id="KW-0396">Initiation factor</keyword>